<dbReference type="RefSeq" id="WP_093506543.1">
    <property type="nucleotide sequence ID" value="NZ_BSSG01000010.1"/>
</dbReference>
<accession>A0A1I1Y7M7</accession>
<name>A0A1I1Y7M7_PSEOC</name>
<proteinExistence type="predicted"/>
<evidence type="ECO:0000256" key="1">
    <source>
        <dbReference type="SAM" id="Phobius"/>
    </source>
</evidence>
<keyword evidence="1" id="KW-0472">Membrane</keyword>
<feature type="transmembrane region" description="Helical" evidence="1">
    <location>
        <begin position="41"/>
        <end position="59"/>
    </location>
</feature>
<organism evidence="2 3">
    <name type="scientific">Pseudomonas straminea</name>
    <dbReference type="NCBI Taxonomy" id="47882"/>
    <lineage>
        <taxon>Bacteria</taxon>
        <taxon>Pseudomonadati</taxon>
        <taxon>Pseudomonadota</taxon>
        <taxon>Gammaproteobacteria</taxon>
        <taxon>Pseudomonadales</taxon>
        <taxon>Pseudomonadaceae</taxon>
        <taxon>Phytopseudomonas</taxon>
    </lineage>
</organism>
<feature type="transmembrane region" description="Helical" evidence="1">
    <location>
        <begin position="71"/>
        <end position="91"/>
    </location>
</feature>
<evidence type="ECO:0000313" key="2">
    <source>
        <dbReference type="EMBL" id="SFE15574.1"/>
    </source>
</evidence>
<gene>
    <name evidence="2" type="ORF">SAMN05216372_11021</name>
</gene>
<keyword evidence="1" id="KW-1133">Transmembrane helix</keyword>
<dbReference type="AlphaFoldDB" id="A0A1I1Y7M7"/>
<keyword evidence="3" id="KW-1185">Reference proteome</keyword>
<reference evidence="3" key="1">
    <citation type="submission" date="2016-10" db="EMBL/GenBank/DDBJ databases">
        <authorList>
            <person name="Varghese N."/>
            <person name="Submissions S."/>
        </authorList>
    </citation>
    <scope>NUCLEOTIDE SEQUENCE [LARGE SCALE GENOMIC DNA]</scope>
    <source>
        <strain evidence="3">JCM 2783</strain>
    </source>
</reference>
<keyword evidence="1" id="KW-0812">Transmembrane</keyword>
<dbReference type="Proteomes" id="UP000243950">
    <property type="component" value="Unassembled WGS sequence"/>
</dbReference>
<dbReference type="EMBL" id="FOMO01000010">
    <property type="protein sequence ID" value="SFE15574.1"/>
    <property type="molecule type" value="Genomic_DNA"/>
</dbReference>
<evidence type="ECO:0000313" key="3">
    <source>
        <dbReference type="Proteomes" id="UP000243950"/>
    </source>
</evidence>
<protein>
    <submittedName>
        <fullName evidence="2">Uncharacterized protein</fullName>
    </submittedName>
</protein>
<sequence length="402" mass="43690">MMRYGFGLLLSALSALLITTLGLLVLTDSSAAMLAVLAAVYLALPLLGLLLITWTYYLWRDRAAMPGQAHALMLLPSLAAVLIVPLVFTAGQLGSQAFSAQHPPISEVHINLTGQDLWLDASGTSTSSGGSANLPMAGSEPERLLVWTRWPDEQAIAQGRFPYEGTRLKANVDSMARQLGGSEENTLAPAPLRMTTPVPAADELPLVYQYYHYPDRIEAAAALARTSNLETSRARSLRHAPVLISAANLSEQTLVRVEIDGQALAMDIWGRALTPTRDCYHGYPNLGPALLPLDAPWQVRWQEAEAPGVWHQATVSLPALEMTVDQQKQARLPRVLLYITKDRQVLAERFQEIELADDRLGVANTGVPPGLPGAAPCGSALERYNLNNVTPLSEPWRASRRG</sequence>